<dbReference type="GO" id="GO:0016811">
    <property type="term" value="F:hydrolase activity, acting on carbon-nitrogen (but not peptide) bonds, in linear amides"/>
    <property type="evidence" value="ECO:0007669"/>
    <property type="project" value="TreeGrafter"/>
</dbReference>
<comment type="caution">
    <text evidence="3">The sequence shown here is derived from an EMBL/GenBank/DDBJ whole genome shotgun (WGS) entry which is preliminary data.</text>
</comment>
<dbReference type="Pfam" id="PF00795">
    <property type="entry name" value="CN_hydrolase"/>
    <property type="match status" value="1"/>
</dbReference>
<dbReference type="PANTHER" id="PTHR43674">
    <property type="entry name" value="NITRILASE C965.09-RELATED"/>
    <property type="match status" value="1"/>
</dbReference>
<dbReference type="AlphaFoldDB" id="X1GHZ0"/>
<organism evidence="3">
    <name type="scientific">marine sediment metagenome</name>
    <dbReference type="NCBI Taxonomy" id="412755"/>
    <lineage>
        <taxon>unclassified sequences</taxon>
        <taxon>metagenomes</taxon>
        <taxon>ecological metagenomes</taxon>
    </lineage>
</organism>
<evidence type="ECO:0000259" key="2">
    <source>
        <dbReference type="PROSITE" id="PS50263"/>
    </source>
</evidence>
<accession>X1GHZ0</accession>
<dbReference type="CDD" id="cd07197">
    <property type="entry name" value="nitrilase"/>
    <property type="match status" value="1"/>
</dbReference>
<dbReference type="PROSITE" id="PS50263">
    <property type="entry name" value="CN_HYDROLASE"/>
    <property type="match status" value="1"/>
</dbReference>
<dbReference type="PANTHER" id="PTHR43674:SF16">
    <property type="entry name" value="CARBON-NITROGEN FAMILY, PUTATIVE (AFU_ORTHOLOGUE AFUA_5G02350)-RELATED"/>
    <property type="match status" value="1"/>
</dbReference>
<dbReference type="InterPro" id="IPR003010">
    <property type="entry name" value="C-N_Hydrolase"/>
</dbReference>
<feature type="non-terminal residue" evidence="3">
    <location>
        <position position="1"/>
    </location>
</feature>
<dbReference type="EMBL" id="BARU01009760">
    <property type="protein sequence ID" value="GAH41234.1"/>
    <property type="molecule type" value="Genomic_DNA"/>
</dbReference>
<protein>
    <recommendedName>
        <fullName evidence="2">CN hydrolase domain-containing protein</fullName>
    </recommendedName>
</protein>
<keyword evidence="1" id="KW-0378">Hydrolase</keyword>
<gene>
    <name evidence="3" type="ORF">S03H2_18775</name>
</gene>
<reference evidence="3" key="1">
    <citation type="journal article" date="2014" name="Front. Microbiol.">
        <title>High frequency of phylogenetically diverse reductive dehalogenase-homologous genes in deep subseafloor sedimentary metagenomes.</title>
        <authorList>
            <person name="Kawai M."/>
            <person name="Futagami T."/>
            <person name="Toyoda A."/>
            <person name="Takaki Y."/>
            <person name="Nishi S."/>
            <person name="Hori S."/>
            <person name="Arai W."/>
            <person name="Tsubouchi T."/>
            <person name="Morono Y."/>
            <person name="Uchiyama I."/>
            <person name="Ito T."/>
            <person name="Fujiyama A."/>
            <person name="Inagaki F."/>
            <person name="Takami H."/>
        </authorList>
    </citation>
    <scope>NUCLEOTIDE SEQUENCE</scope>
    <source>
        <strain evidence="3">Expedition CK06-06</strain>
    </source>
</reference>
<dbReference type="InterPro" id="IPR050345">
    <property type="entry name" value="Aliph_Amidase/BUP"/>
</dbReference>
<feature type="domain" description="CN hydrolase" evidence="2">
    <location>
        <begin position="31"/>
        <end position="264"/>
    </location>
</feature>
<sequence>YKIIYKDLLKEYPKIQREECGVGIAQIGLSETGDILNEFFELKDSGLLGLKENKIERVRSIVKNLIERANSNGINILIFPEMTIDLNYNIFLEEISTLAKNYGMYIIPGSYHDQKTKRNLSVVIGPEGVLWEQEKHIPAIIHFGGKRFEEMIDTSSLPHKTIVCNTEFGRVAIVICRDFLDMDLRVELKNFEPPVDIIINPAFTPVTADFKAAHFDARRSIYSYCFFANIAEYGESHIYTPEKERTERLIPTKEEGLIYKDINLFKLRSERKKWEKEQKKERQFIQSTR</sequence>
<evidence type="ECO:0000313" key="3">
    <source>
        <dbReference type="EMBL" id="GAH41234.1"/>
    </source>
</evidence>
<evidence type="ECO:0000256" key="1">
    <source>
        <dbReference type="ARBA" id="ARBA00022801"/>
    </source>
</evidence>
<dbReference type="Gene3D" id="3.60.110.10">
    <property type="entry name" value="Carbon-nitrogen hydrolase"/>
    <property type="match status" value="1"/>
</dbReference>
<name>X1GHZ0_9ZZZZ</name>
<dbReference type="SUPFAM" id="SSF56317">
    <property type="entry name" value="Carbon-nitrogen hydrolase"/>
    <property type="match status" value="1"/>
</dbReference>
<dbReference type="InterPro" id="IPR036526">
    <property type="entry name" value="C-N_Hydrolase_sf"/>
</dbReference>
<proteinExistence type="predicted"/>